<dbReference type="InterPro" id="IPR043502">
    <property type="entry name" value="DNA/RNA_pol_sf"/>
</dbReference>
<gene>
    <name evidence="4" type="primary">dinB</name>
    <name evidence="6" type="ORF">EV192_102829</name>
</gene>
<keyword evidence="4" id="KW-0963">Cytoplasm</keyword>
<dbReference type="RefSeq" id="WP_132114643.1">
    <property type="nucleotide sequence ID" value="NZ_SLWS01000002.1"/>
</dbReference>
<dbReference type="Pfam" id="PF11798">
    <property type="entry name" value="IMS_HHH"/>
    <property type="match status" value="1"/>
</dbReference>
<dbReference type="GO" id="GO:0003887">
    <property type="term" value="F:DNA-directed DNA polymerase activity"/>
    <property type="evidence" value="ECO:0007669"/>
    <property type="project" value="UniProtKB-UniRule"/>
</dbReference>
<dbReference type="SUPFAM" id="SSF56672">
    <property type="entry name" value="DNA/RNA polymerases"/>
    <property type="match status" value="1"/>
</dbReference>
<dbReference type="NCBIfam" id="NF002677">
    <property type="entry name" value="PRK02406.1"/>
    <property type="match status" value="1"/>
</dbReference>
<dbReference type="Proteomes" id="UP000295680">
    <property type="component" value="Unassembled WGS sequence"/>
</dbReference>
<comment type="subcellular location">
    <subcellularLocation>
        <location evidence="4">Cytoplasm</location>
    </subcellularLocation>
</comment>
<dbReference type="GO" id="GO:0006281">
    <property type="term" value="P:DNA repair"/>
    <property type="evidence" value="ECO:0007669"/>
    <property type="project" value="UniProtKB-UniRule"/>
</dbReference>
<keyword evidence="4" id="KW-0515">Mutator protein</keyword>
<dbReference type="InterPro" id="IPR043128">
    <property type="entry name" value="Rev_trsase/Diguanyl_cyclase"/>
</dbReference>
<comment type="catalytic activity">
    <reaction evidence="3 4">
        <text>DNA(n) + a 2'-deoxyribonucleoside 5'-triphosphate = DNA(n+1) + diphosphate</text>
        <dbReference type="Rhea" id="RHEA:22508"/>
        <dbReference type="Rhea" id="RHEA-COMP:17339"/>
        <dbReference type="Rhea" id="RHEA-COMP:17340"/>
        <dbReference type="ChEBI" id="CHEBI:33019"/>
        <dbReference type="ChEBI" id="CHEBI:61560"/>
        <dbReference type="ChEBI" id="CHEBI:173112"/>
        <dbReference type="EC" id="2.7.7.7"/>
    </reaction>
</comment>
<dbReference type="Gene3D" id="3.40.1170.60">
    <property type="match status" value="1"/>
</dbReference>
<dbReference type="PANTHER" id="PTHR11076:SF33">
    <property type="entry name" value="DNA POLYMERASE KAPPA"/>
    <property type="match status" value="1"/>
</dbReference>
<keyword evidence="4" id="KW-0479">Metal-binding</keyword>
<evidence type="ECO:0000256" key="4">
    <source>
        <dbReference type="HAMAP-Rule" id="MF_01113"/>
    </source>
</evidence>
<evidence type="ECO:0000313" key="7">
    <source>
        <dbReference type="Proteomes" id="UP000295680"/>
    </source>
</evidence>
<reference evidence="6 7" key="1">
    <citation type="submission" date="2019-03" db="EMBL/GenBank/DDBJ databases">
        <title>Genomic Encyclopedia of Type Strains, Phase IV (KMG-IV): sequencing the most valuable type-strain genomes for metagenomic binning, comparative biology and taxonomic classification.</title>
        <authorList>
            <person name="Goeker M."/>
        </authorList>
    </citation>
    <scope>NUCLEOTIDE SEQUENCE [LARGE SCALE GENOMIC DNA]</scope>
    <source>
        <strain evidence="6 7">DSM 45934</strain>
    </source>
</reference>
<keyword evidence="4" id="KW-0808">Transferase</keyword>
<comment type="similarity">
    <text evidence="1 4">Belongs to the DNA polymerase type-Y family.</text>
</comment>
<keyword evidence="4" id="KW-0238">DNA-binding</keyword>
<sequence>MFVSEATILHADLDAFYASVEQRDDPQLRGRPVIVGGGVVLAASYEAKAYGIKTAMGGARARYLCPHAVVVPPRMSAYSAASKAVFEVFRDTTPLVEGLSIDEAFLDVGGLAKIAGTPAQIAARLRQEVLDRVGLPITVGVARTKFLAKVASGVAKPDGLLVVPPDRELAFLHPLEVERLWGVGRVTAAKLHSHGIVKVGDVAELSESMLKSILGRHLGRHLFGLAHNHDPRPVQVGRRRRSVGAQRALGRMAVTPDAVDAVVVGLVDRVTHRMRTANRVGRTVMLRLRFEDFTRASRSHTLAEPTAVTEEILGALRGLVAKAMPLIDEQGLTLVGIAVGNLDDADSVQMMLPFDEIIHSALDKAVDSVHGKYGTKALTRAVLLGKDPGIEVPLLPDD</sequence>
<name>A0A4V2S881_9PSEU</name>
<evidence type="ECO:0000256" key="3">
    <source>
        <dbReference type="ARBA" id="ARBA00049244"/>
    </source>
</evidence>
<dbReference type="InterPro" id="IPR017961">
    <property type="entry name" value="DNA_pol_Y-fam_little_finger"/>
</dbReference>
<feature type="site" description="Substrate discrimination" evidence="4">
    <location>
        <position position="17"/>
    </location>
</feature>
<keyword evidence="4" id="KW-0235">DNA replication</keyword>
<accession>A0A4V2S881</accession>
<dbReference type="PROSITE" id="PS50173">
    <property type="entry name" value="UMUC"/>
    <property type="match status" value="1"/>
</dbReference>
<keyword evidence="7" id="KW-1185">Reference proteome</keyword>
<organism evidence="6 7">
    <name type="scientific">Actinocrispum wychmicini</name>
    <dbReference type="NCBI Taxonomy" id="1213861"/>
    <lineage>
        <taxon>Bacteria</taxon>
        <taxon>Bacillati</taxon>
        <taxon>Actinomycetota</taxon>
        <taxon>Actinomycetes</taxon>
        <taxon>Pseudonocardiales</taxon>
        <taxon>Pseudonocardiaceae</taxon>
        <taxon>Actinocrispum</taxon>
    </lineage>
</organism>
<dbReference type="InterPro" id="IPR024728">
    <property type="entry name" value="PolY_HhH_motif"/>
</dbReference>
<keyword evidence="4" id="KW-0548">Nucleotidyltransferase</keyword>
<dbReference type="HAMAP" id="MF_01113">
    <property type="entry name" value="DNApol_IV"/>
    <property type="match status" value="1"/>
</dbReference>
<dbReference type="OrthoDB" id="9808813at2"/>
<feature type="binding site" evidence="4">
    <location>
        <position position="12"/>
    </location>
    <ligand>
        <name>Mg(2+)</name>
        <dbReference type="ChEBI" id="CHEBI:18420"/>
    </ligand>
</feature>
<dbReference type="GO" id="GO:0009432">
    <property type="term" value="P:SOS response"/>
    <property type="evidence" value="ECO:0007669"/>
    <property type="project" value="TreeGrafter"/>
</dbReference>
<dbReference type="Pfam" id="PF00817">
    <property type="entry name" value="IMS"/>
    <property type="match status" value="1"/>
</dbReference>
<protein>
    <recommendedName>
        <fullName evidence="4">DNA polymerase IV</fullName>
        <shortName evidence="4">Pol IV</shortName>
        <ecNumber evidence="4">2.7.7.7</ecNumber>
    </recommendedName>
</protein>
<keyword evidence="4" id="KW-0227">DNA damage</keyword>
<dbReference type="EMBL" id="SLWS01000002">
    <property type="protein sequence ID" value="TCO62690.1"/>
    <property type="molecule type" value="Genomic_DNA"/>
</dbReference>
<keyword evidence="4" id="KW-0460">Magnesium</keyword>
<evidence type="ECO:0000259" key="5">
    <source>
        <dbReference type="PROSITE" id="PS50173"/>
    </source>
</evidence>
<feature type="binding site" evidence="4">
    <location>
        <position position="102"/>
    </location>
    <ligand>
        <name>Mg(2+)</name>
        <dbReference type="ChEBI" id="CHEBI:18420"/>
    </ligand>
</feature>
<dbReference type="GO" id="GO:0006261">
    <property type="term" value="P:DNA-templated DNA replication"/>
    <property type="evidence" value="ECO:0007669"/>
    <property type="project" value="UniProtKB-UniRule"/>
</dbReference>
<dbReference type="GO" id="GO:0003684">
    <property type="term" value="F:damaged DNA binding"/>
    <property type="evidence" value="ECO:0007669"/>
    <property type="project" value="InterPro"/>
</dbReference>
<comment type="function">
    <text evidence="2 4">Poorly processive, error-prone DNA polymerase involved in untargeted mutagenesis. Copies undamaged DNA at stalled replication forks, which arise in vivo from mismatched or misaligned primer ends. These misaligned primers can be extended by PolIV. Exhibits no 3'-5' exonuclease (proofreading) activity. May be involved in translesional synthesis, in conjunction with the beta clamp from PolIII.</text>
</comment>
<dbReference type="InterPro" id="IPR022880">
    <property type="entry name" value="DNApol_IV"/>
</dbReference>
<evidence type="ECO:0000313" key="6">
    <source>
        <dbReference type="EMBL" id="TCO62690.1"/>
    </source>
</evidence>
<dbReference type="Gene3D" id="1.10.150.20">
    <property type="entry name" value="5' to 3' exonuclease, C-terminal subdomain"/>
    <property type="match status" value="1"/>
</dbReference>
<keyword evidence="4" id="KW-0234">DNA repair</keyword>
<dbReference type="EC" id="2.7.7.7" evidence="4"/>
<dbReference type="NCBIfam" id="NF003015">
    <property type="entry name" value="PRK03858.1"/>
    <property type="match status" value="1"/>
</dbReference>
<dbReference type="GO" id="GO:0042276">
    <property type="term" value="P:error-prone translesion synthesis"/>
    <property type="evidence" value="ECO:0007669"/>
    <property type="project" value="TreeGrafter"/>
</dbReference>
<dbReference type="Gene3D" id="3.30.1490.100">
    <property type="entry name" value="DNA polymerase, Y-family, little finger domain"/>
    <property type="match status" value="1"/>
</dbReference>
<feature type="domain" description="UmuC" evidence="5">
    <location>
        <begin position="8"/>
        <end position="184"/>
    </location>
</feature>
<dbReference type="Gene3D" id="3.30.70.270">
    <property type="match status" value="1"/>
</dbReference>
<comment type="subunit">
    <text evidence="4">Monomer.</text>
</comment>
<dbReference type="GO" id="GO:0000287">
    <property type="term" value="F:magnesium ion binding"/>
    <property type="evidence" value="ECO:0007669"/>
    <property type="project" value="UniProtKB-UniRule"/>
</dbReference>
<keyword evidence="4" id="KW-0239">DNA-directed DNA polymerase</keyword>
<dbReference type="SUPFAM" id="SSF100879">
    <property type="entry name" value="Lesion bypass DNA polymerase (Y-family), little finger domain"/>
    <property type="match status" value="1"/>
</dbReference>
<feature type="active site" evidence="4">
    <location>
        <position position="103"/>
    </location>
</feature>
<dbReference type="Pfam" id="PF11799">
    <property type="entry name" value="IMS_C"/>
    <property type="match status" value="1"/>
</dbReference>
<dbReference type="InterPro" id="IPR036775">
    <property type="entry name" value="DNA_pol_Y-fam_lit_finger_sf"/>
</dbReference>
<evidence type="ECO:0000256" key="1">
    <source>
        <dbReference type="ARBA" id="ARBA00010945"/>
    </source>
</evidence>
<dbReference type="CDD" id="cd03586">
    <property type="entry name" value="PolY_Pol_IV_kappa"/>
    <property type="match status" value="1"/>
</dbReference>
<dbReference type="InterPro" id="IPR050116">
    <property type="entry name" value="DNA_polymerase-Y"/>
</dbReference>
<comment type="caution">
    <text evidence="6">The sequence shown here is derived from an EMBL/GenBank/DDBJ whole genome shotgun (WGS) entry which is preliminary data.</text>
</comment>
<dbReference type="GO" id="GO:0005829">
    <property type="term" value="C:cytosol"/>
    <property type="evidence" value="ECO:0007669"/>
    <property type="project" value="TreeGrafter"/>
</dbReference>
<dbReference type="AlphaFoldDB" id="A0A4V2S881"/>
<evidence type="ECO:0000256" key="2">
    <source>
        <dbReference type="ARBA" id="ARBA00025589"/>
    </source>
</evidence>
<comment type="cofactor">
    <cofactor evidence="4">
        <name>Mg(2+)</name>
        <dbReference type="ChEBI" id="CHEBI:18420"/>
    </cofactor>
    <text evidence="4">Binds 2 magnesium ions per subunit.</text>
</comment>
<proteinExistence type="inferred from homology"/>
<dbReference type="PANTHER" id="PTHR11076">
    <property type="entry name" value="DNA REPAIR POLYMERASE UMUC / TRANSFERASE FAMILY MEMBER"/>
    <property type="match status" value="1"/>
</dbReference>
<dbReference type="InterPro" id="IPR001126">
    <property type="entry name" value="UmuC"/>
</dbReference>